<dbReference type="Proteomes" id="UP000001292">
    <property type="component" value="Unassembled WGS sequence"/>
</dbReference>
<organism evidence="2">
    <name type="scientific">Drosophila sechellia</name>
    <name type="common">Fruit fly</name>
    <dbReference type="NCBI Taxonomy" id="7238"/>
    <lineage>
        <taxon>Eukaryota</taxon>
        <taxon>Metazoa</taxon>
        <taxon>Ecdysozoa</taxon>
        <taxon>Arthropoda</taxon>
        <taxon>Hexapoda</taxon>
        <taxon>Insecta</taxon>
        <taxon>Pterygota</taxon>
        <taxon>Neoptera</taxon>
        <taxon>Endopterygota</taxon>
        <taxon>Diptera</taxon>
        <taxon>Brachycera</taxon>
        <taxon>Muscomorpha</taxon>
        <taxon>Ephydroidea</taxon>
        <taxon>Drosophilidae</taxon>
        <taxon>Drosophila</taxon>
        <taxon>Sophophora</taxon>
    </lineage>
</organism>
<proteinExistence type="predicted"/>
<dbReference type="HOGENOM" id="CLU_3052583_0_0_1"/>
<evidence type="ECO:0000313" key="2">
    <source>
        <dbReference type="Proteomes" id="UP000001292"/>
    </source>
</evidence>
<dbReference type="AlphaFoldDB" id="B4I4K4"/>
<protein>
    <submittedName>
        <fullName evidence="1">GM19521</fullName>
    </submittedName>
</protein>
<name>B4I4K4_DROSE</name>
<keyword evidence="2" id="KW-1185">Reference proteome</keyword>
<gene>
    <name evidence="1" type="primary">Dsec\GM19521</name>
    <name evidence="1" type="ORF">Dsec_GM19521</name>
</gene>
<sequence>MTFPLFQSIFSEFSEGANPIAPVIKFANNSQVRGLRIGPGTREPRQIRIRRDET</sequence>
<accession>B4I4K4</accession>
<reference evidence="1 2" key="1">
    <citation type="journal article" date="2007" name="Nature">
        <title>Evolution of genes and genomes on the Drosophila phylogeny.</title>
        <authorList>
            <consortium name="Drosophila 12 Genomes Consortium"/>
            <person name="Clark A.G."/>
            <person name="Eisen M.B."/>
            <person name="Smith D.R."/>
            <person name="Bergman C.M."/>
            <person name="Oliver B."/>
            <person name="Markow T.A."/>
            <person name="Kaufman T.C."/>
            <person name="Kellis M."/>
            <person name="Gelbart W."/>
            <person name="Iyer V.N."/>
            <person name="Pollard D.A."/>
            <person name="Sackton T.B."/>
            <person name="Larracuente A.M."/>
            <person name="Singh N.D."/>
            <person name="Abad J.P."/>
            <person name="Abt D.N."/>
            <person name="Adryan B."/>
            <person name="Aguade M."/>
            <person name="Akashi H."/>
            <person name="Anderson W.W."/>
            <person name="Aquadro C.F."/>
            <person name="Ardell D.H."/>
            <person name="Arguello R."/>
            <person name="Artieri C.G."/>
            <person name="Barbash D.A."/>
            <person name="Barker D."/>
            <person name="Barsanti P."/>
            <person name="Batterham P."/>
            <person name="Batzoglou S."/>
            <person name="Begun D."/>
            <person name="Bhutkar A."/>
            <person name="Blanco E."/>
            <person name="Bosak S.A."/>
            <person name="Bradley R.K."/>
            <person name="Brand A.D."/>
            <person name="Brent M.R."/>
            <person name="Brooks A.N."/>
            <person name="Brown R.H."/>
            <person name="Butlin R.K."/>
            <person name="Caggese C."/>
            <person name="Calvi B.R."/>
            <person name="Bernardo de Carvalho A."/>
            <person name="Caspi A."/>
            <person name="Castrezana S."/>
            <person name="Celniker S.E."/>
            <person name="Chang J.L."/>
            <person name="Chapple C."/>
            <person name="Chatterji S."/>
            <person name="Chinwalla A."/>
            <person name="Civetta A."/>
            <person name="Clifton S.W."/>
            <person name="Comeron J.M."/>
            <person name="Costello J.C."/>
            <person name="Coyne J.A."/>
            <person name="Daub J."/>
            <person name="David R.G."/>
            <person name="Delcher A.L."/>
            <person name="Delehaunty K."/>
            <person name="Do C.B."/>
            <person name="Ebling H."/>
            <person name="Edwards K."/>
            <person name="Eickbush T."/>
            <person name="Evans J.D."/>
            <person name="Filipski A."/>
            <person name="Findeiss S."/>
            <person name="Freyhult E."/>
            <person name="Fulton L."/>
            <person name="Fulton R."/>
            <person name="Garcia A.C."/>
            <person name="Gardiner A."/>
            <person name="Garfield D.A."/>
            <person name="Garvin B.E."/>
            <person name="Gibson G."/>
            <person name="Gilbert D."/>
            <person name="Gnerre S."/>
            <person name="Godfrey J."/>
            <person name="Good R."/>
            <person name="Gotea V."/>
            <person name="Gravely B."/>
            <person name="Greenberg A.J."/>
            <person name="Griffiths-Jones S."/>
            <person name="Gross S."/>
            <person name="Guigo R."/>
            <person name="Gustafson E.A."/>
            <person name="Haerty W."/>
            <person name="Hahn M.W."/>
            <person name="Halligan D.L."/>
            <person name="Halpern A.L."/>
            <person name="Halter G.M."/>
            <person name="Han M.V."/>
            <person name="Heger A."/>
            <person name="Hillier L."/>
            <person name="Hinrichs A.S."/>
            <person name="Holmes I."/>
            <person name="Hoskins R.A."/>
            <person name="Hubisz M.J."/>
            <person name="Hultmark D."/>
            <person name="Huntley M.A."/>
            <person name="Jaffe D.B."/>
            <person name="Jagadeeshan S."/>
            <person name="Jeck W.R."/>
            <person name="Johnson J."/>
            <person name="Jones C.D."/>
            <person name="Jordan W.C."/>
            <person name="Karpen G.H."/>
            <person name="Kataoka E."/>
            <person name="Keightley P.D."/>
            <person name="Kheradpour P."/>
            <person name="Kirkness E.F."/>
            <person name="Koerich L.B."/>
            <person name="Kristiansen K."/>
            <person name="Kudrna D."/>
            <person name="Kulathinal R.J."/>
            <person name="Kumar S."/>
            <person name="Kwok R."/>
            <person name="Lander E."/>
            <person name="Langley C.H."/>
            <person name="Lapoint R."/>
            <person name="Lazzaro B.P."/>
            <person name="Lee S.J."/>
            <person name="Levesque L."/>
            <person name="Li R."/>
            <person name="Lin C.F."/>
            <person name="Lin M.F."/>
            <person name="Lindblad-Toh K."/>
            <person name="Llopart A."/>
            <person name="Long M."/>
            <person name="Low L."/>
            <person name="Lozovsky E."/>
            <person name="Lu J."/>
            <person name="Luo M."/>
            <person name="Machado C.A."/>
            <person name="Makalowski W."/>
            <person name="Marzo M."/>
            <person name="Matsuda M."/>
            <person name="Matzkin L."/>
            <person name="McAllister B."/>
            <person name="McBride C.S."/>
            <person name="McKernan B."/>
            <person name="McKernan K."/>
            <person name="Mendez-Lago M."/>
            <person name="Minx P."/>
            <person name="Mollenhauer M.U."/>
            <person name="Montooth K."/>
            <person name="Mount S.M."/>
            <person name="Mu X."/>
            <person name="Myers E."/>
            <person name="Negre B."/>
            <person name="Newfeld S."/>
            <person name="Nielsen R."/>
            <person name="Noor M.A."/>
            <person name="O'Grady P."/>
            <person name="Pachter L."/>
            <person name="Papaceit M."/>
            <person name="Parisi M.J."/>
            <person name="Parisi M."/>
            <person name="Parts L."/>
            <person name="Pedersen J.S."/>
            <person name="Pesole G."/>
            <person name="Phillippy A.M."/>
            <person name="Ponting C.P."/>
            <person name="Pop M."/>
            <person name="Porcelli D."/>
            <person name="Powell J.R."/>
            <person name="Prohaska S."/>
            <person name="Pruitt K."/>
            <person name="Puig M."/>
            <person name="Quesneville H."/>
            <person name="Ram K.R."/>
            <person name="Rand D."/>
            <person name="Rasmussen M.D."/>
            <person name="Reed L.K."/>
            <person name="Reenan R."/>
            <person name="Reily A."/>
            <person name="Remington K.A."/>
            <person name="Rieger T.T."/>
            <person name="Ritchie M.G."/>
            <person name="Robin C."/>
            <person name="Rogers Y.H."/>
            <person name="Rohde C."/>
            <person name="Rozas J."/>
            <person name="Rubenfield M.J."/>
            <person name="Ruiz A."/>
            <person name="Russo S."/>
            <person name="Salzberg S.L."/>
            <person name="Sanchez-Gracia A."/>
            <person name="Saranga D.J."/>
            <person name="Sato H."/>
            <person name="Schaeffer S.W."/>
            <person name="Schatz M.C."/>
            <person name="Schlenke T."/>
            <person name="Schwartz R."/>
            <person name="Segarra C."/>
            <person name="Singh R.S."/>
            <person name="Sirot L."/>
            <person name="Sirota M."/>
            <person name="Sisneros N.B."/>
            <person name="Smith C.D."/>
            <person name="Smith T.F."/>
            <person name="Spieth J."/>
            <person name="Stage D.E."/>
            <person name="Stark A."/>
            <person name="Stephan W."/>
            <person name="Strausberg R.L."/>
            <person name="Strempel S."/>
            <person name="Sturgill D."/>
            <person name="Sutton G."/>
            <person name="Sutton G.G."/>
            <person name="Tao W."/>
            <person name="Teichmann S."/>
            <person name="Tobari Y.N."/>
            <person name="Tomimura Y."/>
            <person name="Tsolas J.M."/>
            <person name="Valente V.L."/>
            <person name="Venter E."/>
            <person name="Venter J.C."/>
            <person name="Vicario S."/>
            <person name="Vieira F.G."/>
            <person name="Vilella A.J."/>
            <person name="Villasante A."/>
            <person name="Walenz B."/>
            <person name="Wang J."/>
            <person name="Wasserman M."/>
            <person name="Watts T."/>
            <person name="Wilson D."/>
            <person name="Wilson R.K."/>
            <person name="Wing R.A."/>
            <person name="Wolfner M.F."/>
            <person name="Wong A."/>
            <person name="Wong G.K."/>
            <person name="Wu C.I."/>
            <person name="Wu G."/>
            <person name="Yamamoto D."/>
            <person name="Yang H.P."/>
            <person name="Yang S.P."/>
            <person name="Yorke J.A."/>
            <person name="Yoshida K."/>
            <person name="Zdobnov E."/>
            <person name="Zhang P."/>
            <person name="Zhang Y."/>
            <person name="Zimin A.V."/>
            <person name="Baldwin J."/>
            <person name="Abdouelleil A."/>
            <person name="Abdulkadir J."/>
            <person name="Abebe A."/>
            <person name="Abera B."/>
            <person name="Abreu J."/>
            <person name="Acer S.C."/>
            <person name="Aftuck L."/>
            <person name="Alexander A."/>
            <person name="An P."/>
            <person name="Anderson E."/>
            <person name="Anderson S."/>
            <person name="Arachi H."/>
            <person name="Azer M."/>
            <person name="Bachantsang P."/>
            <person name="Barry A."/>
            <person name="Bayul T."/>
            <person name="Berlin A."/>
            <person name="Bessette D."/>
            <person name="Bloom T."/>
            <person name="Blye J."/>
            <person name="Boguslavskiy L."/>
            <person name="Bonnet C."/>
            <person name="Boukhgalter B."/>
            <person name="Bourzgui I."/>
            <person name="Brown A."/>
            <person name="Cahill P."/>
            <person name="Channer S."/>
            <person name="Cheshatsang Y."/>
            <person name="Chuda L."/>
            <person name="Citroen M."/>
            <person name="Collymore A."/>
            <person name="Cooke P."/>
            <person name="Costello M."/>
            <person name="D'Aco K."/>
            <person name="Daza R."/>
            <person name="De Haan G."/>
            <person name="DeGray S."/>
            <person name="DeMaso C."/>
            <person name="Dhargay N."/>
            <person name="Dooley K."/>
            <person name="Dooley E."/>
            <person name="Doricent M."/>
            <person name="Dorje P."/>
            <person name="Dorjee K."/>
            <person name="Dupes A."/>
            <person name="Elong R."/>
            <person name="Falk J."/>
            <person name="Farina A."/>
            <person name="Faro S."/>
            <person name="Ferguson D."/>
            <person name="Fisher S."/>
            <person name="Foley C.D."/>
            <person name="Franke A."/>
            <person name="Friedrich D."/>
            <person name="Gadbois L."/>
            <person name="Gearin G."/>
            <person name="Gearin C.R."/>
            <person name="Giannoukos G."/>
            <person name="Goode T."/>
            <person name="Graham J."/>
            <person name="Grandbois E."/>
            <person name="Grewal S."/>
            <person name="Gyaltsen K."/>
            <person name="Hafez N."/>
            <person name="Hagos B."/>
            <person name="Hall J."/>
            <person name="Henson C."/>
            <person name="Hollinger A."/>
            <person name="Honan T."/>
            <person name="Huard M.D."/>
            <person name="Hughes L."/>
            <person name="Hurhula B."/>
            <person name="Husby M.E."/>
            <person name="Kamat A."/>
            <person name="Kanga B."/>
            <person name="Kashin S."/>
            <person name="Khazanovich D."/>
            <person name="Kisner P."/>
            <person name="Lance K."/>
            <person name="Lara M."/>
            <person name="Lee W."/>
            <person name="Lennon N."/>
            <person name="Letendre F."/>
            <person name="LeVine R."/>
            <person name="Lipovsky A."/>
            <person name="Liu X."/>
            <person name="Liu J."/>
            <person name="Liu S."/>
            <person name="Lokyitsang T."/>
            <person name="Lokyitsang Y."/>
            <person name="Lubonja R."/>
            <person name="Lui A."/>
            <person name="MacDonald P."/>
            <person name="Magnisalis V."/>
            <person name="Maru K."/>
            <person name="Matthews C."/>
            <person name="McCusker W."/>
            <person name="McDonough S."/>
            <person name="Mehta T."/>
            <person name="Meldrim J."/>
            <person name="Meneus L."/>
            <person name="Mihai O."/>
            <person name="Mihalev A."/>
            <person name="Mihova T."/>
            <person name="Mittelman R."/>
            <person name="Mlenga V."/>
            <person name="Montmayeur A."/>
            <person name="Mulrain L."/>
            <person name="Navidi A."/>
            <person name="Naylor J."/>
            <person name="Negash T."/>
            <person name="Nguyen T."/>
            <person name="Nguyen N."/>
            <person name="Nicol R."/>
            <person name="Norbu C."/>
            <person name="Norbu N."/>
            <person name="Novod N."/>
            <person name="O'Neill B."/>
            <person name="Osman S."/>
            <person name="Markiewicz E."/>
            <person name="Oyono O.L."/>
            <person name="Patti C."/>
            <person name="Phunkhang P."/>
            <person name="Pierre F."/>
            <person name="Priest M."/>
            <person name="Raghuraman S."/>
            <person name="Rege F."/>
            <person name="Reyes R."/>
            <person name="Rise C."/>
            <person name="Rogov P."/>
            <person name="Ross K."/>
            <person name="Ryan E."/>
            <person name="Settipalli S."/>
            <person name="Shea T."/>
            <person name="Sherpa N."/>
            <person name="Shi L."/>
            <person name="Shih D."/>
            <person name="Sparrow T."/>
            <person name="Spaulding J."/>
            <person name="Stalker J."/>
            <person name="Stange-Thomann N."/>
            <person name="Stavropoulos S."/>
            <person name="Stone C."/>
            <person name="Strader C."/>
            <person name="Tesfaye S."/>
            <person name="Thomson T."/>
            <person name="Thoulutsang Y."/>
            <person name="Thoulutsang D."/>
            <person name="Topham K."/>
            <person name="Topping I."/>
            <person name="Tsamla T."/>
            <person name="Vassiliev H."/>
            <person name="Vo A."/>
            <person name="Wangchuk T."/>
            <person name="Wangdi T."/>
            <person name="Weiand M."/>
            <person name="Wilkinson J."/>
            <person name="Wilson A."/>
            <person name="Yadav S."/>
            <person name="Young G."/>
            <person name="Yu Q."/>
            <person name="Zembek L."/>
            <person name="Zhong D."/>
            <person name="Zimmer A."/>
            <person name="Zwirko Z."/>
            <person name="Jaffe D.B."/>
            <person name="Alvarez P."/>
            <person name="Brockman W."/>
            <person name="Butler J."/>
            <person name="Chin C."/>
            <person name="Gnerre S."/>
            <person name="Grabherr M."/>
            <person name="Kleber M."/>
            <person name="Mauceli E."/>
            <person name="MacCallum I."/>
        </authorList>
    </citation>
    <scope>NUCLEOTIDE SEQUENCE [LARGE SCALE GENOMIC DNA]</scope>
    <source>
        <strain evidence="2">Rob3c / Tucson 14021-0248.25</strain>
    </source>
</reference>
<dbReference type="EMBL" id="CH480821">
    <property type="protein sequence ID" value="EDW55147.1"/>
    <property type="molecule type" value="Genomic_DNA"/>
</dbReference>
<evidence type="ECO:0000313" key="1">
    <source>
        <dbReference type="EMBL" id="EDW55147.1"/>
    </source>
</evidence>